<dbReference type="RefSeq" id="WP_007490565.1">
    <property type="nucleotide sequence ID" value="NZ_KN174161.1"/>
</dbReference>
<dbReference type="Proteomes" id="UP000029585">
    <property type="component" value="Unassembled WGS sequence"/>
</dbReference>
<dbReference type="PATRIC" id="fig|742738.3.peg.555"/>
<dbReference type="InterPro" id="IPR002347">
    <property type="entry name" value="SDR_fam"/>
</dbReference>
<dbReference type="PRINTS" id="PR00081">
    <property type="entry name" value="GDHRDH"/>
</dbReference>
<dbReference type="PANTHER" id="PTHR24321:SF8">
    <property type="entry name" value="ESTRADIOL 17-BETA-DEHYDROGENASE 8-RELATED"/>
    <property type="match status" value="1"/>
</dbReference>
<sequence length="260" mass="27687">MELNLNGKVVVVTGGSSGIGEETAMEFAREGCQVTIASRSEKKLAEAAGRFEAEGFQVHTQVVDVSKPEDISALGEKVFQQFGRIDVWINNAGGNITKPFLELTVEDWNFVISTNMTSVFWGTHVAVDYMRRTGGGVILNTSSYMALIPATQKIAYAATKAGIVNMTKTTAGELAPLGIRVNCVVPGLIQTPIAAERIAANREKLCAQIALQRFGVPSDVSRVYTFLASDAAAFITGAAIEVSGGKLCVQDIGAPWGKQI</sequence>
<comment type="caution">
    <text evidence="4">The sequence shown here is derived from an EMBL/GenBank/DDBJ whole genome shotgun (WGS) entry which is preliminary data.</text>
</comment>
<dbReference type="AlphaFoldDB" id="A0A096DHK2"/>
<accession>A0A096DHK2</accession>
<dbReference type="InterPro" id="IPR020904">
    <property type="entry name" value="Sc_DH/Rdtase_CS"/>
</dbReference>
<evidence type="ECO:0000256" key="2">
    <source>
        <dbReference type="ARBA" id="ARBA00023002"/>
    </source>
</evidence>
<name>A0A096DHK2_FLAPL</name>
<dbReference type="NCBIfam" id="NF005559">
    <property type="entry name" value="PRK07231.1"/>
    <property type="match status" value="1"/>
</dbReference>
<dbReference type="InterPro" id="IPR036291">
    <property type="entry name" value="NAD(P)-bd_dom_sf"/>
</dbReference>
<proteinExistence type="inferred from homology"/>
<gene>
    <name evidence="4" type="ORF">HMPREF9460_00533</name>
</gene>
<dbReference type="CDD" id="cd05233">
    <property type="entry name" value="SDR_c"/>
    <property type="match status" value="1"/>
</dbReference>
<dbReference type="PANTHER" id="PTHR24321">
    <property type="entry name" value="DEHYDROGENASES, SHORT CHAIN"/>
    <property type="match status" value="1"/>
</dbReference>
<evidence type="ECO:0008006" key="6">
    <source>
        <dbReference type="Google" id="ProtNLM"/>
    </source>
</evidence>
<dbReference type="Gene3D" id="3.40.50.720">
    <property type="entry name" value="NAD(P)-binding Rossmann-like Domain"/>
    <property type="match status" value="1"/>
</dbReference>
<evidence type="ECO:0000256" key="1">
    <source>
        <dbReference type="ARBA" id="ARBA00006484"/>
    </source>
</evidence>
<dbReference type="HOGENOM" id="CLU_010194_1_1_9"/>
<reference evidence="4 5" key="1">
    <citation type="submission" date="2011-08" db="EMBL/GenBank/DDBJ databases">
        <title>The Genome Sequence of Clostridium orbiscindens 1_3_50AFAA.</title>
        <authorList>
            <consortium name="The Broad Institute Genome Sequencing Platform"/>
            <person name="Earl A."/>
            <person name="Ward D."/>
            <person name="Feldgarden M."/>
            <person name="Gevers D."/>
            <person name="Daigneault M."/>
            <person name="Strauss J."/>
            <person name="Allen-Vercoe E."/>
            <person name="Young S.K."/>
            <person name="Zeng Q."/>
            <person name="Gargeya S."/>
            <person name="Fitzgerald M."/>
            <person name="Haas B."/>
            <person name="Abouelleil A."/>
            <person name="Alvarado L."/>
            <person name="Arachchi H.M."/>
            <person name="Berlin A."/>
            <person name="Brown A."/>
            <person name="Chapman S.B."/>
            <person name="Chen Z."/>
            <person name="Dunbar C."/>
            <person name="Freedman E."/>
            <person name="Gearin G."/>
            <person name="Gellesch M."/>
            <person name="Goldberg J."/>
            <person name="Griggs A."/>
            <person name="Gujja S."/>
            <person name="Heiman D."/>
            <person name="Howarth C."/>
            <person name="Larson L."/>
            <person name="Lui A."/>
            <person name="MacDonald P.J.P."/>
            <person name="Montmayeur A."/>
            <person name="Murphy C."/>
            <person name="Neiman D."/>
            <person name="Pearson M."/>
            <person name="Priest M."/>
            <person name="Roberts A."/>
            <person name="Saif S."/>
            <person name="Shea T."/>
            <person name="Shenoy N."/>
            <person name="Sisk P."/>
            <person name="Stolte C."/>
            <person name="Sykes S."/>
            <person name="Wortman J."/>
            <person name="Nusbaum C."/>
            <person name="Birren B."/>
        </authorList>
    </citation>
    <scope>NUCLEOTIDE SEQUENCE [LARGE SCALE GENOMIC DNA]</scope>
    <source>
        <strain evidence="4 5">1_3_50AFAA</strain>
    </source>
</reference>
<keyword evidence="2" id="KW-0560">Oxidoreductase</keyword>
<dbReference type="GO" id="GO:0008206">
    <property type="term" value="P:bile acid metabolic process"/>
    <property type="evidence" value="ECO:0007669"/>
    <property type="project" value="UniProtKB-ARBA"/>
</dbReference>
<dbReference type="SUPFAM" id="SSF51735">
    <property type="entry name" value="NAD(P)-binding Rossmann-fold domains"/>
    <property type="match status" value="1"/>
</dbReference>
<dbReference type="Pfam" id="PF00106">
    <property type="entry name" value="adh_short"/>
    <property type="match status" value="1"/>
</dbReference>
<evidence type="ECO:0000313" key="5">
    <source>
        <dbReference type="Proteomes" id="UP000029585"/>
    </source>
</evidence>
<dbReference type="PROSITE" id="PS00061">
    <property type="entry name" value="ADH_SHORT"/>
    <property type="match status" value="1"/>
</dbReference>
<keyword evidence="5" id="KW-1185">Reference proteome</keyword>
<organism evidence="4 5">
    <name type="scientific">Flavonifractor plautii 1_3_50AFAA</name>
    <dbReference type="NCBI Taxonomy" id="742738"/>
    <lineage>
        <taxon>Bacteria</taxon>
        <taxon>Bacillati</taxon>
        <taxon>Bacillota</taxon>
        <taxon>Clostridia</taxon>
        <taxon>Eubacteriales</taxon>
        <taxon>Oscillospiraceae</taxon>
        <taxon>Flavonifractor</taxon>
    </lineage>
</organism>
<evidence type="ECO:0000313" key="4">
    <source>
        <dbReference type="EMBL" id="KGF57019.1"/>
    </source>
</evidence>
<dbReference type="GO" id="GO:0016491">
    <property type="term" value="F:oxidoreductase activity"/>
    <property type="evidence" value="ECO:0007669"/>
    <property type="project" value="UniProtKB-KW"/>
</dbReference>
<dbReference type="PRINTS" id="PR00080">
    <property type="entry name" value="SDRFAMILY"/>
</dbReference>
<dbReference type="GeneID" id="63971966"/>
<dbReference type="EMBL" id="ADLO01000020">
    <property type="protein sequence ID" value="KGF57019.1"/>
    <property type="molecule type" value="Genomic_DNA"/>
</dbReference>
<comment type="similarity">
    <text evidence="1 3">Belongs to the short-chain dehydrogenases/reductases (SDR) family.</text>
</comment>
<protein>
    <recommendedName>
        <fullName evidence="6">Glucose 1-dehydrogenase</fullName>
    </recommendedName>
</protein>
<evidence type="ECO:0000256" key="3">
    <source>
        <dbReference type="RuleBase" id="RU000363"/>
    </source>
</evidence>
<dbReference type="eggNOG" id="COG1028">
    <property type="taxonomic scope" value="Bacteria"/>
</dbReference>
<dbReference type="NCBIfam" id="NF009466">
    <property type="entry name" value="PRK12826.1-2"/>
    <property type="match status" value="1"/>
</dbReference>
<dbReference type="FunFam" id="3.40.50.720:FF:000084">
    <property type="entry name" value="Short-chain dehydrogenase reductase"/>
    <property type="match status" value="1"/>
</dbReference>